<proteinExistence type="predicted"/>
<evidence type="ECO:0000313" key="2">
    <source>
        <dbReference type="Proteomes" id="UP000789901"/>
    </source>
</evidence>
<dbReference type="Proteomes" id="UP000789901">
    <property type="component" value="Unassembled WGS sequence"/>
</dbReference>
<dbReference type="EMBL" id="CAJVQB010008334">
    <property type="protein sequence ID" value="CAG8717392.1"/>
    <property type="molecule type" value="Genomic_DNA"/>
</dbReference>
<comment type="caution">
    <text evidence="1">The sequence shown here is derived from an EMBL/GenBank/DDBJ whole genome shotgun (WGS) entry which is preliminary data.</text>
</comment>
<reference evidence="1 2" key="1">
    <citation type="submission" date="2021-06" db="EMBL/GenBank/DDBJ databases">
        <authorList>
            <person name="Kallberg Y."/>
            <person name="Tangrot J."/>
            <person name="Rosling A."/>
        </authorList>
    </citation>
    <scope>NUCLEOTIDE SEQUENCE [LARGE SCALE GENOMIC DNA]</scope>
    <source>
        <strain evidence="1 2">120-4 pot B 10/14</strain>
    </source>
</reference>
<protein>
    <submittedName>
        <fullName evidence="1">767_t:CDS:1</fullName>
    </submittedName>
</protein>
<accession>A0ABN7V1F3</accession>
<gene>
    <name evidence="1" type="ORF">GMARGA_LOCUS13241</name>
</gene>
<sequence length="62" mass="7441">SKKDKQELIKHSILAYINDMIWIATRKLQLEELTNIESEFYEINDIHIIEKKFKLVILNSTH</sequence>
<keyword evidence="2" id="KW-1185">Reference proteome</keyword>
<evidence type="ECO:0000313" key="1">
    <source>
        <dbReference type="EMBL" id="CAG8717392.1"/>
    </source>
</evidence>
<name>A0ABN7V1F3_GIGMA</name>
<organism evidence="1 2">
    <name type="scientific">Gigaspora margarita</name>
    <dbReference type="NCBI Taxonomy" id="4874"/>
    <lineage>
        <taxon>Eukaryota</taxon>
        <taxon>Fungi</taxon>
        <taxon>Fungi incertae sedis</taxon>
        <taxon>Mucoromycota</taxon>
        <taxon>Glomeromycotina</taxon>
        <taxon>Glomeromycetes</taxon>
        <taxon>Diversisporales</taxon>
        <taxon>Gigasporaceae</taxon>
        <taxon>Gigaspora</taxon>
    </lineage>
</organism>
<feature type="non-terminal residue" evidence="1">
    <location>
        <position position="1"/>
    </location>
</feature>